<evidence type="ECO:0000256" key="5">
    <source>
        <dbReference type="ARBA" id="ARBA00022801"/>
    </source>
</evidence>
<dbReference type="AlphaFoldDB" id="D3PB75"/>
<dbReference type="HOGENOM" id="CLU_117179_9_0_0"/>
<dbReference type="GO" id="GO:0000049">
    <property type="term" value="F:tRNA binding"/>
    <property type="evidence" value="ECO:0007669"/>
    <property type="project" value="UniProtKB-UniRule"/>
</dbReference>
<sequence length="115" mass="13750">MKFTFKKYERIRKKKEFEHVFSSGRWLNSKYVDICYAFGQSRKAGFIVSKKISKKAVIRNKVKRKLREIYRLNKHSLPDNLQLIIVAKKGVDKLKYSDLENEIKTLFNYISDKID</sequence>
<dbReference type="HAMAP" id="MF_00227">
    <property type="entry name" value="RNase_P"/>
    <property type="match status" value="1"/>
</dbReference>
<organism evidence="9 10">
    <name type="scientific">Deferribacter desulfuricans (strain DSM 14783 / JCM 11476 / NBRC 101012 / SSM1)</name>
    <dbReference type="NCBI Taxonomy" id="639282"/>
    <lineage>
        <taxon>Bacteria</taxon>
        <taxon>Pseudomonadati</taxon>
        <taxon>Deferribacterota</taxon>
        <taxon>Deferribacteres</taxon>
        <taxon>Deferribacterales</taxon>
        <taxon>Deferribacteraceae</taxon>
        <taxon>Deferribacter</taxon>
    </lineage>
</organism>
<dbReference type="PROSITE" id="PS00648">
    <property type="entry name" value="RIBONUCLEASE_P"/>
    <property type="match status" value="1"/>
</dbReference>
<dbReference type="PANTHER" id="PTHR33992:SF1">
    <property type="entry name" value="RIBONUCLEASE P PROTEIN COMPONENT"/>
    <property type="match status" value="1"/>
</dbReference>
<dbReference type="GO" id="GO:0004526">
    <property type="term" value="F:ribonuclease P activity"/>
    <property type="evidence" value="ECO:0007669"/>
    <property type="project" value="UniProtKB-UniRule"/>
</dbReference>
<dbReference type="Proteomes" id="UP000001520">
    <property type="component" value="Chromosome"/>
</dbReference>
<dbReference type="Gene3D" id="3.30.230.10">
    <property type="match status" value="1"/>
</dbReference>
<proteinExistence type="inferred from homology"/>
<dbReference type="KEGG" id="ddf:DEFDS_0347"/>
<comment type="subunit">
    <text evidence="7">Consists of a catalytic RNA component (M1 or rnpB) and a protein subunit.</text>
</comment>
<keyword evidence="2 7" id="KW-0819">tRNA processing</keyword>
<dbReference type="EMBL" id="AP011529">
    <property type="protein sequence ID" value="BAI79848.1"/>
    <property type="molecule type" value="Genomic_DNA"/>
</dbReference>
<dbReference type="NCBIfam" id="TIGR00188">
    <property type="entry name" value="rnpA"/>
    <property type="match status" value="1"/>
</dbReference>
<dbReference type="Pfam" id="PF00825">
    <property type="entry name" value="Ribonuclease_P"/>
    <property type="match status" value="1"/>
</dbReference>
<evidence type="ECO:0000256" key="4">
    <source>
        <dbReference type="ARBA" id="ARBA00022759"/>
    </source>
</evidence>
<dbReference type="InterPro" id="IPR014721">
    <property type="entry name" value="Ribsml_uS5_D2-typ_fold_subgr"/>
</dbReference>
<dbReference type="GO" id="GO:0030677">
    <property type="term" value="C:ribonuclease P complex"/>
    <property type="evidence" value="ECO:0007669"/>
    <property type="project" value="TreeGrafter"/>
</dbReference>
<dbReference type="GO" id="GO:0001682">
    <property type="term" value="P:tRNA 5'-leader removal"/>
    <property type="evidence" value="ECO:0007669"/>
    <property type="project" value="UniProtKB-UniRule"/>
</dbReference>
<dbReference type="SUPFAM" id="SSF54211">
    <property type="entry name" value="Ribosomal protein S5 domain 2-like"/>
    <property type="match status" value="1"/>
</dbReference>
<comment type="function">
    <text evidence="1 7">RNaseP catalyzes the removal of the 5'-leader sequence from pre-tRNA to produce the mature 5'-terminus. It can also cleave other RNA substrates such as 4.5S RNA. The protein component plays an auxiliary but essential role in vivo by binding to the 5'-leader sequence and broadening the substrate specificity of the ribozyme.</text>
</comment>
<dbReference type="eggNOG" id="COG0594">
    <property type="taxonomic scope" value="Bacteria"/>
</dbReference>
<comment type="catalytic activity">
    <reaction evidence="7">
        <text>Endonucleolytic cleavage of RNA, removing 5'-extranucleotides from tRNA precursor.</text>
        <dbReference type="EC" id="3.1.26.5"/>
    </reaction>
</comment>
<evidence type="ECO:0000256" key="8">
    <source>
        <dbReference type="NCBIfam" id="TIGR00188"/>
    </source>
</evidence>
<keyword evidence="6 7" id="KW-0694">RNA-binding</keyword>
<evidence type="ECO:0000256" key="6">
    <source>
        <dbReference type="ARBA" id="ARBA00022884"/>
    </source>
</evidence>
<reference evidence="9 10" key="1">
    <citation type="journal article" date="2010" name="DNA Res.">
        <title>Bacterial lifestyle in a deep-sea hydrothermal vent chimney revealed by the genome sequence of the thermophilic bacterium Deferribacter desulfuricans SSM1.</title>
        <authorList>
            <person name="Takaki Y."/>
            <person name="Shimamura S."/>
            <person name="Nakagawa S."/>
            <person name="Fukuhara Y."/>
            <person name="Horikawa H."/>
            <person name="Ankai A."/>
            <person name="Harada T."/>
            <person name="Hosoyama A."/>
            <person name="Oguchi A."/>
            <person name="Fukui S."/>
            <person name="Fujita N."/>
            <person name="Takami H."/>
            <person name="Takai K."/>
        </authorList>
    </citation>
    <scope>NUCLEOTIDE SEQUENCE [LARGE SCALE GENOMIC DNA]</scope>
    <source>
        <strain evidence="10">DSM 14783 / JCM 11476 / NBRC 101012 / SSM1</strain>
    </source>
</reference>
<dbReference type="EC" id="3.1.26.5" evidence="7 8"/>
<evidence type="ECO:0000256" key="7">
    <source>
        <dbReference type="HAMAP-Rule" id="MF_00227"/>
    </source>
</evidence>
<keyword evidence="4 7" id="KW-0255">Endonuclease</keyword>
<dbReference type="InterPro" id="IPR000100">
    <property type="entry name" value="RNase_P"/>
</dbReference>
<dbReference type="InterPro" id="IPR020539">
    <property type="entry name" value="RNase_P_CS"/>
</dbReference>
<dbReference type="GO" id="GO:0042781">
    <property type="term" value="F:3'-tRNA processing endoribonuclease activity"/>
    <property type="evidence" value="ECO:0007669"/>
    <property type="project" value="TreeGrafter"/>
</dbReference>
<keyword evidence="10" id="KW-1185">Reference proteome</keyword>
<dbReference type="PANTHER" id="PTHR33992">
    <property type="entry name" value="RIBONUCLEASE P PROTEIN COMPONENT"/>
    <property type="match status" value="1"/>
</dbReference>
<evidence type="ECO:0000313" key="9">
    <source>
        <dbReference type="EMBL" id="BAI79848.1"/>
    </source>
</evidence>
<accession>D3PB75</accession>
<dbReference type="OrthoDB" id="9810867at2"/>
<evidence type="ECO:0000313" key="10">
    <source>
        <dbReference type="Proteomes" id="UP000001520"/>
    </source>
</evidence>
<dbReference type="RefSeq" id="WP_013007096.1">
    <property type="nucleotide sequence ID" value="NC_013939.1"/>
</dbReference>
<keyword evidence="3 7" id="KW-0540">Nuclease</keyword>
<evidence type="ECO:0000256" key="3">
    <source>
        <dbReference type="ARBA" id="ARBA00022722"/>
    </source>
</evidence>
<dbReference type="InterPro" id="IPR020568">
    <property type="entry name" value="Ribosomal_Su5_D2-typ_SF"/>
</dbReference>
<evidence type="ECO:0000256" key="2">
    <source>
        <dbReference type="ARBA" id="ARBA00022694"/>
    </source>
</evidence>
<comment type="similarity">
    <text evidence="7">Belongs to the RnpA family.</text>
</comment>
<protein>
    <recommendedName>
        <fullName evidence="7 8">Ribonuclease P protein component</fullName>
        <shortName evidence="7">RNase P protein</shortName>
        <shortName evidence="7">RNaseP protein</shortName>
        <ecNumber evidence="7 8">3.1.26.5</ecNumber>
    </recommendedName>
    <alternativeName>
        <fullName evidence="7">Protein C5</fullName>
    </alternativeName>
</protein>
<keyword evidence="5 7" id="KW-0378">Hydrolase</keyword>
<gene>
    <name evidence="7 9" type="primary">rnpA</name>
    <name evidence="9" type="ordered locus">DEFDS_0347</name>
</gene>
<evidence type="ECO:0000256" key="1">
    <source>
        <dbReference type="ARBA" id="ARBA00002663"/>
    </source>
</evidence>
<dbReference type="STRING" id="639282.DEFDS_0347"/>
<name>D3PB75_DEFDS</name>